<dbReference type="EMBL" id="CP010070">
    <property type="protein sequence ID" value="AIZ57209.1"/>
    <property type="molecule type" value="Genomic_DNA"/>
</dbReference>
<dbReference type="STRING" id="1577791.Mpt1_c13480"/>
<dbReference type="HOGENOM" id="CLU_2747953_0_0_2"/>
<organism evidence="1 2">
    <name type="scientific">Candidatus Methanoplasma termitum</name>
    <dbReference type="NCBI Taxonomy" id="1577791"/>
    <lineage>
        <taxon>Archaea</taxon>
        <taxon>Methanobacteriati</taxon>
        <taxon>Thermoplasmatota</taxon>
        <taxon>Thermoplasmata</taxon>
        <taxon>Methanomassiliicoccales</taxon>
        <taxon>Methanomassiliicoccaceae</taxon>
        <taxon>Candidatus Methanoplasma</taxon>
    </lineage>
</organism>
<keyword evidence="2" id="KW-1185">Reference proteome</keyword>
<protein>
    <submittedName>
        <fullName evidence="1">Uncharacterized protein</fullName>
    </submittedName>
</protein>
<dbReference type="Proteomes" id="UP000030787">
    <property type="component" value="Chromosome"/>
</dbReference>
<reference evidence="1 2" key="1">
    <citation type="journal article" date="2014" name="Appl. Environ. Microbiol.">
        <title>Comparative Genome Analysis of 'Candidatus Methanoplasma termitum' Indicates a New Mode of Energy Metabolism in the Seventh Order of Methanogens.</title>
        <authorList>
            <person name="Lang K."/>
            <person name="Schuldes J."/>
            <person name="Klingl A."/>
            <person name="Poehlein A."/>
            <person name="Daniel R."/>
            <person name="Brune A."/>
        </authorList>
    </citation>
    <scope>NUCLEOTIDE SEQUENCE [LARGE SCALE GENOMIC DNA]</scope>
    <source>
        <strain evidence="2">Mpt1</strain>
    </source>
</reference>
<evidence type="ECO:0000313" key="2">
    <source>
        <dbReference type="Proteomes" id="UP000030787"/>
    </source>
</evidence>
<name>A0A0A7LDQ9_9ARCH</name>
<accession>A0A0A7LDQ9</accession>
<gene>
    <name evidence="1" type="ORF">Mpt1_c13480</name>
</gene>
<sequence>MQFKGEGDKMLEILSKYIEESVVDEADEEILDLLVQAKCIEYSLKEGGIVYAKTNQLGKELLSGSQKTTS</sequence>
<evidence type="ECO:0000313" key="1">
    <source>
        <dbReference type="EMBL" id="AIZ57209.1"/>
    </source>
</evidence>
<dbReference type="AlphaFoldDB" id="A0A0A7LDQ9"/>
<proteinExistence type="predicted"/>
<dbReference type="KEGG" id="mear:Mpt1_c13480"/>